<dbReference type="InterPro" id="IPR004919">
    <property type="entry name" value="GmrSD_N"/>
</dbReference>
<dbReference type="PANTHER" id="PTHR35149">
    <property type="entry name" value="SLL5132 PROTEIN"/>
    <property type="match status" value="1"/>
</dbReference>
<comment type="caution">
    <text evidence="2">The sequence shown here is derived from an EMBL/GenBank/DDBJ whole genome shotgun (WGS) entry which is preliminary data.</text>
</comment>
<dbReference type="AlphaFoldDB" id="A0A5J4QJN2"/>
<sequence length="238" mass="28007">MANNIVTELNIKSLFSSEKYVIPIYQRNYAWGETEITQLIQDIVDYSLKDNCPNYYIGTLIVFEREKDNICSFETIDGQQRLTTLTILLSAIKNTYSNIADINHWYQLNLEFDSRKVSTETLQSLFYGNKHEYKEYNTAIRQAYNDSIKSLQKTLKESHQSIEAFCEYLLNYVFILRVSVPKDTDLNHYFEIMNSRGEQLEKHEILKAKCLDILNKEGKDLSYAFNLIWEACSNMEKY</sequence>
<organism evidence="2">
    <name type="scientific">termite gut metagenome</name>
    <dbReference type="NCBI Taxonomy" id="433724"/>
    <lineage>
        <taxon>unclassified sequences</taxon>
        <taxon>metagenomes</taxon>
        <taxon>organismal metagenomes</taxon>
    </lineage>
</organism>
<feature type="non-terminal residue" evidence="2">
    <location>
        <position position="238"/>
    </location>
</feature>
<dbReference type="EMBL" id="SNRY01003114">
    <property type="protein sequence ID" value="KAA6322156.1"/>
    <property type="molecule type" value="Genomic_DNA"/>
</dbReference>
<gene>
    <name evidence="2" type="ORF">EZS27_028268</name>
</gene>
<accession>A0A5J4QJN2</accession>
<dbReference type="Pfam" id="PF03235">
    <property type="entry name" value="GmrSD_N"/>
    <property type="match status" value="1"/>
</dbReference>
<protein>
    <recommendedName>
        <fullName evidence="1">GmrSD restriction endonucleases N-terminal domain-containing protein</fullName>
    </recommendedName>
</protein>
<evidence type="ECO:0000259" key="1">
    <source>
        <dbReference type="Pfam" id="PF03235"/>
    </source>
</evidence>
<name>A0A5J4QJN2_9ZZZZ</name>
<reference evidence="2" key="1">
    <citation type="submission" date="2019-03" db="EMBL/GenBank/DDBJ databases">
        <title>Single cell metagenomics reveals metabolic interactions within the superorganism composed of flagellate Streblomastix strix and complex community of Bacteroidetes bacteria on its surface.</title>
        <authorList>
            <person name="Treitli S.C."/>
            <person name="Kolisko M."/>
            <person name="Husnik F."/>
            <person name="Keeling P."/>
            <person name="Hampl V."/>
        </authorList>
    </citation>
    <scope>NUCLEOTIDE SEQUENCE</scope>
    <source>
        <strain evidence="2">STM</strain>
    </source>
</reference>
<evidence type="ECO:0000313" key="2">
    <source>
        <dbReference type="EMBL" id="KAA6322156.1"/>
    </source>
</evidence>
<proteinExistence type="predicted"/>
<dbReference type="PANTHER" id="PTHR35149:SF2">
    <property type="entry name" value="DUF262 DOMAIN-CONTAINING PROTEIN"/>
    <property type="match status" value="1"/>
</dbReference>
<feature type="domain" description="GmrSD restriction endonucleases N-terminal" evidence="1">
    <location>
        <begin position="11"/>
        <end position="209"/>
    </location>
</feature>